<name>A0A4V3ES42_9CLOT</name>
<evidence type="ECO:0000313" key="2">
    <source>
        <dbReference type="Proteomes" id="UP000295325"/>
    </source>
</evidence>
<dbReference type="Proteomes" id="UP000295325">
    <property type="component" value="Unassembled WGS sequence"/>
</dbReference>
<reference evidence="1 2" key="1">
    <citation type="submission" date="2019-03" db="EMBL/GenBank/DDBJ databases">
        <title>Genomic Encyclopedia of Type Strains, Phase IV (KMG-IV): sequencing the most valuable type-strain genomes for metagenomic binning, comparative biology and taxonomic classification.</title>
        <authorList>
            <person name="Goeker M."/>
        </authorList>
    </citation>
    <scope>NUCLEOTIDE SEQUENCE [LARGE SCALE GENOMIC DNA]</scope>
    <source>
        <strain evidence="1 2">DSM 24455</strain>
    </source>
</reference>
<evidence type="ECO:0008006" key="3">
    <source>
        <dbReference type="Google" id="ProtNLM"/>
    </source>
</evidence>
<gene>
    <name evidence="1" type="ORF">EDD71_13118</name>
</gene>
<dbReference type="EMBL" id="SOAZ01000031">
    <property type="protein sequence ID" value="TDT50315.1"/>
    <property type="molecule type" value="Genomic_DNA"/>
</dbReference>
<dbReference type="OrthoDB" id="1707820at2"/>
<dbReference type="RefSeq" id="WP_133629256.1">
    <property type="nucleotide sequence ID" value="NZ_SOAZ01000031.1"/>
</dbReference>
<sequence>MEMKINTTHTEKELLYLKDQLGAEAIAIKKLMDYKANITDPELGNMVNEMITKHQDHYNRLLSHIKG</sequence>
<dbReference type="InterPro" id="IPR012347">
    <property type="entry name" value="Ferritin-like"/>
</dbReference>
<keyword evidence="2" id="KW-1185">Reference proteome</keyword>
<organism evidence="1 2">
    <name type="scientific">Fonticella tunisiensis</name>
    <dbReference type="NCBI Taxonomy" id="1096341"/>
    <lineage>
        <taxon>Bacteria</taxon>
        <taxon>Bacillati</taxon>
        <taxon>Bacillota</taxon>
        <taxon>Clostridia</taxon>
        <taxon>Eubacteriales</taxon>
        <taxon>Clostridiaceae</taxon>
        <taxon>Fonticella</taxon>
    </lineage>
</organism>
<comment type="caution">
    <text evidence="1">The sequence shown here is derived from an EMBL/GenBank/DDBJ whole genome shotgun (WGS) entry which is preliminary data.</text>
</comment>
<protein>
    <recommendedName>
        <fullName evidence="3">Spore coat protein</fullName>
    </recommendedName>
</protein>
<evidence type="ECO:0000313" key="1">
    <source>
        <dbReference type="EMBL" id="TDT50315.1"/>
    </source>
</evidence>
<proteinExistence type="predicted"/>
<dbReference type="Gene3D" id="1.20.1260.10">
    <property type="match status" value="1"/>
</dbReference>
<accession>A0A4V3ES42</accession>
<dbReference type="AlphaFoldDB" id="A0A4V3ES42"/>